<comment type="caution">
    <text evidence="6">The sequence shown here is derived from an EMBL/GenBank/DDBJ whole genome shotgun (WGS) entry which is preliminary data.</text>
</comment>
<dbReference type="RefSeq" id="WP_154398284.1">
    <property type="nucleotide sequence ID" value="NZ_WKLT01000035.1"/>
</dbReference>
<evidence type="ECO:0000313" key="7">
    <source>
        <dbReference type="Proteomes" id="UP000463337"/>
    </source>
</evidence>
<comment type="similarity">
    <text evidence="2">Belongs to the RdgC family.</text>
</comment>
<dbReference type="Pfam" id="PF04381">
    <property type="entry name" value="RdgC"/>
    <property type="match status" value="1"/>
</dbReference>
<dbReference type="NCBIfam" id="NF001462">
    <property type="entry name" value="PRK00321.1-3"/>
    <property type="match status" value="1"/>
</dbReference>
<dbReference type="PANTHER" id="PTHR38103:SF1">
    <property type="entry name" value="RECOMBINATION-ASSOCIATED PROTEIN RDGC"/>
    <property type="match status" value="1"/>
</dbReference>
<dbReference type="GO" id="GO:0003690">
    <property type="term" value="F:double-stranded DNA binding"/>
    <property type="evidence" value="ECO:0007669"/>
    <property type="project" value="TreeGrafter"/>
</dbReference>
<evidence type="ECO:0000256" key="4">
    <source>
        <dbReference type="ARBA" id="ARBA00022490"/>
    </source>
</evidence>
<sequence length="309" mass="34778">MWFKNAIFYRFDKAKELDFEQLEKALQEYQFKEAGSQQVSSFGWSKVLGESAELFSHVANGCVMICAQRQEKILPADVIRRAHKARIDEVISREARKVGKKEREHLKDQVIQELLPKAFSRYSKSFAYIDTKRGLFVVDASAFKKAEDLGALLRKSLGSLPVVPTHTKNMPADVMTNWLRSLDKLPAGIVLGDAVELRDPVQDGGIVRLTRQEITEDEVTTHLNVGKVATRIAINWEDQVNMVLHEDVRLTGIKFDDRLVERAMDQGDGESAAAQFDADFVIMAETMAQLYVRITGLFGGIETGEDEGK</sequence>
<dbReference type="Proteomes" id="UP000463337">
    <property type="component" value="Unassembled WGS sequence"/>
</dbReference>
<evidence type="ECO:0000256" key="5">
    <source>
        <dbReference type="ARBA" id="ARBA00023172"/>
    </source>
</evidence>
<dbReference type="InterPro" id="IPR007476">
    <property type="entry name" value="RdgC"/>
</dbReference>
<accession>A0A7K0GNJ9</accession>
<dbReference type="PANTHER" id="PTHR38103">
    <property type="entry name" value="RECOMBINATION-ASSOCIATED PROTEIN RDGC"/>
    <property type="match status" value="1"/>
</dbReference>
<proteinExistence type="inferred from homology"/>
<dbReference type="GO" id="GO:0043590">
    <property type="term" value="C:bacterial nucleoid"/>
    <property type="evidence" value="ECO:0007669"/>
    <property type="project" value="TreeGrafter"/>
</dbReference>
<dbReference type="AlphaFoldDB" id="A0A7K0GNJ9"/>
<evidence type="ECO:0000256" key="3">
    <source>
        <dbReference type="ARBA" id="ARBA00022296"/>
    </source>
</evidence>
<comment type="subcellular location">
    <subcellularLocation>
        <location evidence="1">Cytoplasm</location>
        <location evidence="1">Nucleoid</location>
    </subcellularLocation>
</comment>
<evidence type="ECO:0000256" key="2">
    <source>
        <dbReference type="ARBA" id="ARBA00008657"/>
    </source>
</evidence>
<evidence type="ECO:0000313" key="6">
    <source>
        <dbReference type="EMBL" id="MRY60460.1"/>
    </source>
</evidence>
<dbReference type="NCBIfam" id="NF001464">
    <property type="entry name" value="PRK00321.1-5"/>
    <property type="match status" value="1"/>
</dbReference>
<reference evidence="6 7" key="1">
    <citation type="journal article" date="2019" name="Nat. Med.">
        <title>A library of human gut bacterial isolates paired with longitudinal multiomics data enables mechanistic microbiome research.</title>
        <authorList>
            <person name="Poyet M."/>
            <person name="Groussin M."/>
            <person name="Gibbons S.M."/>
            <person name="Avila-Pacheco J."/>
            <person name="Jiang X."/>
            <person name="Kearney S.M."/>
            <person name="Perrotta A.R."/>
            <person name="Berdy B."/>
            <person name="Zhao S."/>
            <person name="Lieberman T.D."/>
            <person name="Swanson P.K."/>
            <person name="Smith M."/>
            <person name="Roesemann S."/>
            <person name="Alexander J.E."/>
            <person name="Rich S.A."/>
            <person name="Livny J."/>
            <person name="Vlamakis H."/>
            <person name="Clish C."/>
            <person name="Bullock K."/>
            <person name="Deik A."/>
            <person name="Scott J."/>
            <person name="Pierce K.A."/>
            <person name="Xavier R.J."/>
            <person name="Alm E.J."/>
        </authorList>
    </citation>
    <scope>NUCLEOTIDE SEQUENCE [LARGE SCALE GENOMIC DNA]</scope>
    <source>
        <strain evidence="6 7">BIOML-A41</strain>
    </source>
</reference>
<dbReference type="GO" id="GO:0006310">
    <property type="term" value="P:DNA recombination"/>
    <property type="evidence" value="ECO:0007669"/>
    <property type="project" value="UniProtKB-KW"/>
</dbReference>
<name>A0A7K0GNJ9_PARDI</name>
<keyword evidence="5" id="KW-0233">DNA recombination</keyword>
<organism evidence="6 7">
    <name type="scientific">Parabacteroides distasonis</name>
    <dbReference type="NCBI Taxonomy" id="823"/>
    <lineage>
        <taxon>Bacteria</taxon>
        <taxon>Pseudomonadati</taxon>
        <taxon>Bacteroidota</taxon>
        <taxon>Bacteroidia</taxon>
        <taxon>Bacteroidales</taxon>
        <taxon>Tannerellaceae</taxon>
        <taxon>Parabacteroides</taxon>
    </lineage>
</organism>
<gene>
    <name evidence="6" type="primary">rdgC</name>
    <name evidence="6" type="ORF">GKD59_21660</name>
</gene>
<dbReference type="EMBL" id="WKLT01000035">
    <property type="protein sequence ID" value="MRY60460.1"/>
    <property type="molecule type" value="Genomic_DNA"/>
</dbReference>
<dbReference type="GO" id="GO:0000018">
    <property type="term" value="P:regulation of DNA recombination"/>
    <property type="evidence" value="ECO:0007669"/>
    <property type="project" value="TreeGrafter"/>
</dbReference>
<evidence type="ECO:0000256" key="1">
    <source>
        <dbReference type="ARBA" id="ARBA00004453"/>
    </source>
</evidence>
<protein>
    <recommendedName>
        <fullName evidence="3">Recombination-associated protein RdgC</fullName>
    </recommendedName>
</protein>
<keyword evidence="4" id="KW-0963">Cytoplasm</keyword>